<dbReference type="Proteomes" id="UP001234297">
    <property type="component" value="Chromosome 7"/>
</dbReference>
<dbReference type="EMBL" id="CM056815">
    <property type="protein sequence ID" value="KAJ8630635.1"/>
    <property type="molecule type" value="Genomic_DNA"/>
</dbReference>
<evidence type="ECO:0000313" key="1">
    <source>
        <dbReference type="EMBL" id="KAJ8630635.1"/>
    </source>
</evidence>
<protein>
    <submittedName>
        <fullName evidence="1">Uncharacterized protein</fullName>
    </submittedName>
</protein>
<sequence>MVVAIFFSDGILYVEEEPMLPMMCCTFTYLVAIAITCLRRDDDKESKASKTNKERIVGRERDKGAMGRTGRFQEKKRWRCKKDPPMAVLCSPFTFYDILYAIIIMKVRSIESSPPPYATLIVDK</sequence>
<reference evidence="1 2" key="1">
    <citation type="journal article" date="2022" name="Hortic Res">
        <title>A haplotype resolved chromosomal level avocado genome allows analysis of novel avocado genes.</title>
        <authorList>
            <person name="Nath O."/>
            <person name="Fletcher S.J."/>
            <person name="Hayward A."/>
            <person name="Shaw L.M."/>
            <person name="Masouleh A.K."/>
            <person name="Furtado A."/>
            <person name="Henry R.J."/>
            <person name="Mitter N."/>
        </authorList>
    </citation>
    <scope>NUCLEOTIDE SEQUENCE [LARGE SCALE GENOMIC DNA]</scope>
    <source>
        <strain evidence="2">cv. Hass</strain>
    </source>
</reference>
<evidence type="ECO:0000313" key="2">
    <source>
        <dbReference type="Proteomes" id="UP001234297"/>
    </source>
</evidence>
<accession>A0ACC2LBK3</accession>
<gene>
    <name evidence="1" type="ORF">MRB53_023958</name>
</gene>
<comment type="caution">
    <text evidence="1">The sequence shown here is derived from an EMBL/GenBank/DDBJ whole genome shotgun (WGS) entry which is preliminary data.</text>
</comment>
<organism evidence="1 2">
    <name type="scientific">Persea americana</name>
    <name type="common">Avocado</name>
    <dbReference type="NCBI Taxonomy" id="3435"/>
    <lineage>
        <taxon>Eukaryota</taxon>
        <taxon>Viridiplantae</taxon>
        <taxon>Streptophyta</taxon>
        <taxon>Embryophyta</taxon>
        <taxon>Tracheophyta</taxon>
        <taxon>Spermatophyta</taxon>
        <taxon>Magnoliopsida</taxon>
        <taxon>Magnoliidae</taxon>
        <taxon>Laurales</taxon>
        <taxon>Lauraceae</taxon>
        <taxon>Persea</taxon>
    </lineage>
</organism>
<keyword evidence="2" id="KW-1185">Reference proteome</keyword>
<name>A0ACC2LBK3_PERAE</name>
<proteinExistence type="predicted"/>